<proteinExistence type="predicted"/>
<feature type="region of interest" description="Disordered" evidence="1">
    <location>
        <begin position="34"/>
        <end position="53"/>
    </location>
</feature>
<protein>
    <submittedName>
        <fullName evidence="2">Uncharacterized protein</fullName>
    </submittedName>
</protein>
<dbReference type="EMBL" id="JAPDRK010000017">
    <property type="protein sequence ID" value="KAJ9604983.1"/>
    <property type="molecule type" value="Genomic_DNA"/>
</dbReference>
<accession>A0AA38X1B5</accession>
<dbReference type="Proteomes" id="UP001172673">
    <property type="component" value="Unassembled WGS sequence"/>
</dbReference>
<evidence type="ECO:0000313" key="3">
    <source>
        <dbReference type="Proteomes" id="UP001172673"/>
    </source>
</evidence>
<evidence type="ECO:0000256" key="1">
    <source>
        <dbReference type="SAM" id="MobiDB-lite"/>
    </source>
</evidence>
<name>A0AA38X1B5_9EURO</name>
<comment type="caution">
    <text evidence="2">The sequence shown here is derived from an EMBL/GenBank/DDBJ whole genome shotgun (WGS) entry which is preliminary data.</text>
</comment>
<dbReference type="AlphaFoldDB" id="A0AA38X1B5"/>
<sequence length="248" mass="29042">MLFRLFYHASSFETAQSRYSRGMYLPLLSEPAAKAPQEADDQKSNDPTSDHGLPAVFKTFKRFSTQRWLAEILQDPEKFKNLRVSSITWIKALASPFSHEFTQFIVEDSMSGYRTRIAAGREENGDWVLVGWDWASGETPSDHYKLPLPLLSVTFDDPARKPTLQALAHVLAATTEMHPAYKFRREMCWWYPETVLGITHEQFRGKVKEWEWSRYRYSFIVKTDFIRRKILTKHAEAFKRQLAEEMSY</sequence>
<gene>
    <name evidence="2" type="ORF">H2200_010372</name>
</gene>
<reference evidence="2" key="1">
    <citation type="submission" date="2022-10" db="EMBL/GenBank/DDBJ databases">
        <title>Culturing micro-colonial fungi from biological soil crusts in the Mojave desert and describing Neophaeococcomyces mojavensis, and introducing the new genera and species Taxawa tesnikishii.</title>
        <authorList>
            <person name="Kurbessoian T."/>
            <person name="Stajich J.E."/>
        </authorList>
    </citation>
    <scope>NUCLEOTIDE SEQUENCE</scope>
    <source>
        <strain evidence="2">TK_41</strain>
    </source>
</reference>
<organism evidence="2 3">
    <name type="scientific">Cladophialophora chaetospira</name>
    <dbReference type="NCBI Taxonomy" id="386627"/>
    <lineage>
        <taxon>Eukaryota</taxon>
        <taxon>Fungi</taxon>
        <taxon>Dikarya</taxon>
        <taxon>Ascomycota</taxon>
        <taxon>Pezizomycotina</taxon>
        <taxon>Eurotiomycetes</taxon>
        <taxon>Chaetothyriomycetidae</taxon>
        <taxon>Chaetothyriales</taxon>
        <taxon>Herpotrichiellaceae</taxon>
        <taxon>Cladophialophora</taxon>
    </lineage>
</organism>
<evidence type="ECO:0000313" key="2">
    <source>
        <dbReference type="EMBL" id="KAJ9604983.1"/>
    </source>
</evidence>
<keyword evidence="3" id="KW-1185">Reference proteome</keyword>